<name>A0A2S9IDB8_9GAMM</name>
<feature type="DNA-binding region" description="OmpR/PhoB-type" evidence="2">
    <location>
        <begin position="2"/>
        <end position="102"/>
    </location>
</feature>
<dbReference type="SMART" id="SM00862">
    <property type="entry name" value="Trans_reg_C"/>
    <property type="match status" value="1"/>
</dbReference>
<dbReference type="CDD" id="cd00383">
    <property type="entry name" value="trans_reg_C"/>
    <property type="match status" value="1"/>
</dbReference>
<evidence type="ECO:0000256" key="1">
    <source>
        <dbReference type="ARBA" id="ARBA00023125"/>
    </source>
</evidence>
<comment type="caution">
    <text evidence="5">The sequence shown here is derived from an EMBL/GenBank/DDBJ whole genome shotgun (WGS) entry which is preliminary data.</text>
</comment>
<evidence type="ECO:0000313" key="5">
    <source>
        <dbReference type="EMBL" id="PRD15778.1"/>
    </source>
</evidence>
<protein>
    <recommendedName>
        <fullName evidence="4">OmpR/PhoB-type domain-containing protein</fullName>
    </recommendedName>
</protein>
<accession>A0A2S9IDB8</accession>
<gene>
    <name evidence="5" type="ORF">CQW29_09500</name>
</gene>
<dbReference type="PROSITE" id="PS51755">
    <property type="entry name" value="OMPR_PHOB"/>
    <property type="match status" value="1"/>
</dbReference>
<dbReference type="Pfam" id="PF00486">
    <property type="entry name" value="Trans_reg_C"/>
    <property type="match status" value="1"/>
</dbReference>
<organism evidence="5 6">
    <name type="scientific">Pantoea coffeiphila</name>
    <dbReference type="NCBI Taxonomy" id="1465635"/>
    <lineage>
        <taxon>Bacteria</taxon>
        <taxon>Pseudomonadati</taxon>
        <taxon>Pseudomonadota</taxon>
        <taxon>Gammaproteobacteria</taxon>
        <taxon>Enterobacterales</taxon>
        <taxon>Erwiniaceae</taxon>
        <taxon>Pantoea</taxon>
    </lineage>
</organism>
<dbReference type="Proteomes" id="UP000239181">
    <property type="component" value="Unassembled WGS sequence"/>
</dbReference>
<dbReference type="RefSeq" id="WP_105592491.1">
    <property type="nucleotide sequence ID" value="NZ_PDET01000005.1"/>
</dbReference>
<sequence length="330" mass="36537">MTPSLIIHHWLIDHASGSLIHQVTGEQRRLGEYQLKLLQVLAEHAGETLTREDLTNLVWERRVIGNNSLPNAIHALRLALEDDGKQQRIIKTVPKKGYILEAEFCQFITLVDILPQPAEASAHEGALTEGETDANARPEAVAQIHAEPVIPAILPVPAPVAEARFWRWLVLGQVIILAALLVVIARNYFTASPTQLQEKNSVAYSNIRLVEVRRGWDGSSASDDLNKQLGPVLFSLNQYLKNRQVNMEVFFFTSGTALNYTMTFINRCNRRQLAMNIINWRTDGAQLSALIYREGERKINEMANCVDKSAGDNAAAGADGSAAKAAAARQ</sequence>
<dbReference type="EMBL" id="PDET01000005">
    <property type="protein sequence ID" value="PRD15778.1"/>
    <property type="molecule type" value="Genomic_DNA"/>
</dbReference>
<dbReference type="GO" id="GO:0006355">
    <property type="term" value="P:regulation of DNA-templated transcription"/>
    <property type="evidence" value="ECO:0007669"/>
    <property type="project" value="InterPro"/>
</dbReference>
<feature type="domain" description="OmpR/PhoB-type" evidence="4">
    <location>
        <begin position="2"/>
        <end position="102"/>
    </location>
</feature>
<evidence type="ECO:0000256" key="2">
    <source>
        <dbReference type="PROSITE-ProRule" id="PRU01091"/>
    </source>
</evidence>
<keyword evidence="3" id="KW-0812">Transmembrane</keyword>
<proteinExistence type="predicted"/>
<reference evidence="5 6" key="1">
    <citation type="submission" date="2017-10" db="EMBL/GenBank/DDBJ databases">
        <title>Draft genome of two endophytic bacteria isolated from 'guarana' Paullinia cupana (Mart.) Ducke.</title>
        <authorList>
            <person name="Siqueira K.A."/>
            <person name="Liotti R.G."/>
            <person name="Mendes T.A."/>
            <person name="Soares M.A."/>
        </authorList>
    </citation>
    <scope>NUCLEOTIDE SEQUENCE [LARGE SCALE GENOMIC DNA]</scope>
    <source>
        <strain evidence="5 6">342</strain>
    </source>
</reference>
<feature type="transmembrane region" description="Helical" evidence="3">
    <location>
        <begin position="165"/>
        <end position="189"/>
    </location>
</feature>
<evidence type="ECO:0000313" key="6">
    <source>
        <dbReference type="Proteomes" id="UP000239181"/>
    </source>
</evidence>
<keyword evidence="6" id="KW-1185">Reference proteome</keyword>
<dbReference type="GO" id="GO:0003677">
    <property type="term" value="F:DNA binding"/>
    <property type="evidence" value="ECO:0007669"/>
    <property type="project" value="UniProtKB-UniRule"/>
</dbReference>
<evidence type="ECO:0000259" key="4">
    <source>
        <dbReference type="PROSITE" id="PS51755"/>
    </source>
</evidence>
<dbReference type="InterPro" id="IPR001867">
    <property type="entry name" value="OmpR/PhoB-type_DNA-bd"/>
</dbReference>
<dbReference type="AlphaFoldDB" id="A0A2S9IDB8"/>
<evidence type="ECO:0000256" key="3">
    <source>
        <dbReference type="SAM" id="Phobius"/>
    </source>
</evidence>
<dbReference type="InterPro" id="IPR036388">
    <property type="entry name" value="WH-like_DNA-bd_sf"/>
</dbReference>
<keyword evidence="1 2" id="KW-0238">DNA-binding</keyword>
<dbReference type="SUPFAM" id="SSF46894">
    <property type="entry name" value="C-terminal effector domain of the bipartite response regulators"/>
    <property type="match status" value="1"/>
</dbReference>
<keyword evidence="3" id="KW-0472">Membrane</keyword>
<dbReference type="OrthoDB" id="799930at2"/>
<dbReference type="InterPro" id="IPR016032">
    <property type="entry name" value="Sig_transdc_resp-reg_C-effctor"/>
</dbReference>
<keyword evidence="3" id="KW-1133">Transmembrane helix</keyword>
<dbReference type="GO" id="GO:0000160">
    <property type="term" value="P:phosphorelay signal transduction system"/>
    <property type="evidence" value="ECO:0007669"/>
    <property type="project" value="InterPro"/>
</dbReference>
<dbReference type="Gene3D" id="1.10.10.10">
    <property type="entry name" value="Winged helix-like DNA-binding domain superfamily/Winged helix DNA-binding domain"/>
    <property type="match status" value="1"/>
</dbReference>